<keyword evidence="2" id="KW-1185">Reference proteome</keyword>
<organism evidence="1 2">
    <name type="scientific">Polaromonas aquatica</name>
    <dbReference type="NCBI Taxonomy" id="332657"/>
    <lineage>
        <taxon>Bacteria</taxon>
        <taxon>Pseudomonadati</taxon>
        <taxon>Pseudomonadota</taxon>
        <taxon>Betaproteobacteria</taxon>
        <taxon>Burkholderiales</taxon>
        <taxon>Comamonadaceae</taxon>
        <taxon>Polaromonas</taxon>
    </lineage>
</organism>
<protein>
    <submittedName>
        <fullName evidence="1">YdcH family protein</fullName>
    </submittedName>
</protein>
<sequence length="79" mass="9492">MELLKHDLAHEFPQHLEKMRELRATDAHFARLFAEYDEDNRAVTQYEQGHAALGDEALELLKKKRLKTKDEIYRRLQRD</sequence>
<dbReference type="InterPro" id="IPR038444">
    <property type="entry name" value="DUF465_sf"/>
</dbReference>
<name>A0ABW1U3H1_9BURK</name>
<reference evidence="2" key="1">
    <citation type="journal article" date="2019" name="Int. J. Syst. Evol. Microbiol.">
        <title>The Global Catalogue of Microorganisms (GCM) 10K type strain sequencing project: providing services to taxonomists for standard genome sequencing and annotation.</title>
        <authorList>
            <consortium name="The Broad Institute Genomics Platform"/>
            <consortium name="The Broad Institute Genome Sequencing Center for Infectious Disease"/>
            <person name="Wu L."/>
            <person name="Ma J."/>
        </authorList>
    </citation>
    <scope>NUCLEOTIDE SEQUENCE [LARGE SCALE GENOMIC DNA]</scope>
    <source>
        <strain evidence="2">CCUG 39402</strain>
    </source>
</reference>
<accession>A0ABW1U3H1</accession>
<comment type="caution">
    <text evidence="1">The sequence shown here is derived from an EMBL/GenBank/DDBJ whole genome shotgun (WGS) entry which is preliminary data.</text>
</comment>
<proteinExistence type="predicted"/>
<evidence type="ECO:0000313" key="2">
    <source>
        <dbReference type="Proteomes" id="UP001596270"/>
    </source>
</evidence>
<dbReference type="EMBL" id="JBHSRS010000084">
    <property type="protein sequence ID" value="MFC6284224.1"/>
    <property type="molecule type" value="Genomic_DNA"/>
</dbReference>
<evidence type="ECO:0000313" key="1">
    <source>
        <dbReference type="EMBL" id="MFC6284224.1"/>
    </source>
</evidence>
<dbReference type="Proteomes" id="UP001596270">
    <property type="component" value="Unassembled WGS sequence"/>
</dbReference>
<dbReference type="Pfam" id="PF04325">
    <property type="entry name" value="DUF465"/>
    <property type="match status" value="1"/>
</dbReference>
<dbReference type="Gene3D" id="6.10.280.50">
    <property type="match status" value="1"/>
</dbReference>
<dbReference type="RefSeq" id="WP_371439981.1">
    <property type="nucleotide sequence ID" value="NZ_JBHSRS010000084.1"/>
</dbReference>
<gene>
    <name evidence="1" type="ORF">ACFQND_23600</name>
</gene>
<dbReference type="InterPro" id="IPR007420">
    <property type="entry name" value="DUF465"/>
</dbReference>